<dbReference type="InterPro" id="IPR047021">
    <property type="entry name" value="REXO1/3/4-like"/>
</dbReference>
<dbReference type="Gene3D" id="3.30.420.10">
    <property type="entry name" value="Ribonuclease H-like superfamily/Ribonuclease H"/>
    <property type="match status" value="1"/>
</dbReference>
<comment type="similarity">
    <text evidence="2">Belongs to the REXO1/REXO3 family.</text>
</comment>
<dbReference type="FunFam" id="3.30.420.10:FF:000021">
    <property type="entry name" value="RNA exonuclease 1 homolog"/>
    <property type="match status" value="1"/>
</dbReference>
<feature type="compositionally biased region" description="Basic and acidic residues" evidence="7">
    <location>
        <begin position="367"/>
        <end position="380"/>
    </location>
</feature>
<proteinExistence type="inferred from homology"/>
<keyword evidence="6" id="KW-0539">Nucleus</keyword>
<feature type="compositionally biased region" description="Basic and acidic residues" evidence="7">
    <location>
        <begin position="439"/>
        <end position="535"/>
    </location>
</feature>
<evidence type="ECO:0000313" key="9">
    <source>
        <dbReference type="EMBL" id="KAI1891610.1"/>
    </source>
</evidence>
<dbReference type="Pfam" id="PF15870">
    <property type="entry name" value="EloA-BP1"/>
    <property type="match status" value="1"/>
</dbReference>
<dbReference type="InterPro" id="IPR012337">
    <property type="entry name" value="RNaseH-like_sf"/>
</dbReference>
<protein>
    <recommendedName>
        <fullName evidence="8">Exonuclease domain-containing protein</fullName>
    </recommendedName>
</protein>
<dbReference type="GO" id="GO:0003676">
    <property type="term" value="F:nucleic acid binding"/>
    <property type="evidence" value="ECO:0007669"/>
    <property type="project" value="InterPro"/>
</dbReference>
<dbReference type="SMART" id="SM00479">
    <property type="entry name" value="EXOIII"/>
    <property type="match status" value="1"/>
</dbReference>
<feature type="domain" description="Exonuclease" evidence="8">
    <location>
        <begin position="1168"/>
        <end position="1327"/>
    </location>
</feature>
<feature type="region of interest" description="Disordered" evidence="7">
    <location>
        <begin position="831"/>
        <end position="870"/>
    </location>
</feature>
<dbReference type="InterPro" id="IPR036397">
    <property type="entry name" value="RNaseH_sf"/>
</dbReference>
<evidence type="ECO:0000256" key="5">
    <source>
        <dbReference type="ARBA" id="ARBA00022839"/>
    </source>
</evidence>
<dbReference type="InterPro" id="IPR031736">
    <property type="entry name" value="REXO1-like_dom"/>
</dbReference>
<keyword evidence="10" id="KW-1185">Reference proteome</keyword>
<feature type="compositionally biased region" description="Polar residues" evidence="7">
    <location>
        <begin position="161"/>
        <end position="189"/>
    </location>
</feature>
<feature type="compositionally biased region" description="Polar residues" evidence="7">
    <location>
        <begin position="405"/>
        <end position="415"/>
    </location>
</feature>
<dbReference type="GO" id="GO:0005634">
    <property type="term" value="C:nucleus"/>
    <property type="evidence" value="ECO:0007669"/>
    <property type="project" value="UniProtKB-SubCell"/>
</dbReference>
<dbReference type="Proteomes" id="UP000829720">
    <property type="component" value="Unassembled WGS sequence"/>
</dbReference>
<evidence type="ECO:0000259" key="8">
    <source>
        <dbReference type="SMART" id="SM00479"/>
    </source>
</evidence>
<feature type="compositionally biased region" description="Acidic residues" evidence="7">
    <location>
        <begin position="619"/>
        <end position="646"/>
    </location>
</feature>
<comment type="caution">
    <text evidence="9">The sequence shown here is derived from an EMBL/GenBank/DDBJ whole genome shotgun (WGS) entry which is preliminary data.</text>
</comment>
<dbReference type="CDD" id="cd06145">
    <property type="entry name" value="REX1_like"/>
    <property type="match status" value="1"/>
</dbReference>
<dbReference type="OrthoDB" id="206335at2759"/>
<evidence type="ECO:0000256" key="4">
    <source>
        <dbReference type="ARBA" id="ARBA00022801"/>
    </source>
</evidence>
<evidence type="ECO:0000256" key="2">
    <source>
        <dbReference type="ARBA" id="ARBA00006357"/>
    </source>
</evidence>
<feature type="compositionally biased region" description="Basic and acidic residues" evidence="7">
    <location>
        <begin position="545"/>
        <end position="590"/>
    </location>
</feature>
<keyword evidence="4" id="KW-0378">Hydrolase</keyword>
<dbReference type="EMBL" id="JAERUA010000013">
    <property type="protein sequence ID" value="KAI1891610.1"/>
    <property type="molecule type" value="Genomic_DNA"/>
</dbReference>
<feature type="compositionally biased region" description="Polar residues" evidence="7">
    <location>
        <begin position="346"/>
        <end position="357"/>
    </location>
</feature>
<feature type="region of interest" description="Disordered" evidence="7">
    <location>
        <begin position="977"/>
        <end position="1001"/>
    </location>
</feature>
<keyword evidence="5" id="KW-0269">Exonuclease</keyword>
<comment type="subcellular location">
    <subcellularLocation>
        <location evidence="1">Nucleus</location>
    </subcellularLocation>
</comment>
<dbReference type="PANTHER" id="PTHR12801:SF62">
    <property type="entry name" value="RNA EXONUCLEASE 1 HOMOLOG"/>
    <property type="match status" value="1"/>
</dbReference>
<feature type="region of interest" description="Disordered" evidence="7">
    <location>
        <begin position="885"/>
        <end position="904"/>
    </location>
</feature>
<sequence length="1330" mass="146233">MLRSTGFFRGIDCPFYGENYNGRNGGDGCNRPYCHFRHSKPRRASYSGTSNRNTKESCLKQNELLYDPYNPEVVKPGEKQNGEPMLDLPNAATLDPGALELELVNRAIEAVRSEVEREQKKLSRIEDQEYDPVASSVKGSAKRHKPSAITASPLEYDPGSYQMTPTADYNPTPRSSKYTLDSDNQSPHASSLEYVPTAVSKTVTKKPSQPIRAPSSPSPPSSPPLIPAPSPFLSSVSRHKYTLDNSKPPTDLEYDPLSNYSARPGSKSTGKGPVEQRDVSPGGSGGVGGRKRPPTSFVVGKQTVDEEYVPTLKKPKEQPGTGAGMAKSDFQKYIASFSESDDESSGTEYRPTSISSLQRKKAAGGFVEDHPKKLGGDRGEGGAMIGLKEQRISEARDAEGPVQSDMDSSESSETAWLNDRTMDKKTTSKSSQSKISTGGEEKESCKKSSQKEKGKSTGGEGKRVDSSSKKSCKEESKKHSKSEGWKVEEKSKVKEREKEKIVGRSSSKEVKKPKGDSKSGKIEKLKGESGQREKSGGNTSVKKVKTSDKGGKESSKSRELKNGKLDSSFVEKSKKFGSHDRGNKSRDPQKRGSSGGFSDCKAGKVGKEKRRSLTHVDLFGDESDADDNEEVEQEDDDEEEEDEDEGNVVRKSAAAYKRGSFGKNKRKASELTPSSSDDDNVQEMGKSDDDDDSAAAADYSHLQADLDYESDPLEECLRIFNESKDVKTEDKGRQAKQPPKEPEEDDGTESTLTTLFPGQKKRVSHFMTKGNVEAPPKPIVRPYRRPTAQEICYQRMQIAQQQAAQLAAAVKTAAGTTTSSPTPVCTFSGEKKRVAHRPNPQPAPAVKSGSVEMKQTGGPVKSPSMAASGPLSVKAHTSAGILSKTTSTTVQKRMAHTPTLKSSTMKRPVIPSEFGAKVPTNVRQRYLNIFIDECLKFCPSEENAFEMAMQEEKVVYDRSSSRNIYLNVAVNTLKKLRSKSGSNTPPAPKSPSVSSNKKALSHKDVLGGRLATKTSFTINRMGKQQEEKLTGATLYRKLKEYVMTEEQLQEHGYPRPHPERSGRAIVYNAPEKKSVDPFAKVCCRCGAEYKVTANGNCVRKEECSHHWGRLRRYRVPGGWETQYSCCSGAVGSPGCQVAKQHVQDGRKEALDNYVKTFNKPLPSDGNAGVFALDCEMCYTKQGLELTRVTVINSDLRVIYDTFVKPESKVVDYNTRFSGVTEEDLEGTIITLRDVQAVLLSMFSADSILVGHSLESDLFALKLIHSTVVDTAIVFPHRLGLPYKRALRNLMADYLKRIIQDNVEGHDSSEDASACMELMIWKIREDQKVKR</sequence>
<dbReference type="SUPFAM" id="SSF53098">
    <property type="entry name" value="Ribonuclease H-like"/>
    <property type="match status" value="1"/>
</dbReference>
<evidence type="ECO:0000256" key="1">
    <source>
        <dbReference type="ARBA" id="ARBA00004123"/>
    </source>
</evidence>
<evidence type="ECO:0000256" key="3">
    <source>
        <dbReference type="ARBA" id="ARBA00022722"/>
    </source>
</evidence>
<dbReference type="Pfam" id="PF00929">
    <property type="entry name" value="RNase_T"/>
    <property type="match status" value="1"/>
</dbReference>
<reference evidence="9" key="1">
    <citation type="submission" date="2021-01" db="EMBL/GenBank/DDBJ databases">
        <authorList>
            <person name="Zahm M."/>
            <person name="Roques C."/>
            <person name="Cabau C."/>
            <person name="Klopp C."/>
            <person name="Donnadieu C."/>
            <person name="Jouanno E."/>
            <person name="Lampietro C."/>
            <person name="Louis A."/>
            <person name="Herpin A."/>
            <person name="Echchiki A."/>
            <person name="Berthelot C."/>
            <person name="Parey E."/>
            <person name="Roest-Crollius H."/>
            <person name="Braasch I."/>
            <person name="Postlethwait J."/>
            <person name="Bobe J."/>
            <person name="Montfort J."/>
            <person name="Bouchez O."/>
            <person name="Begum T."/>
            <person name="Mejri S."/>
            <person name="Adams A."/>
            <person name="Chen W.-J."/>
            <person name="Guiguen Y."/>
        </authorList>
    </citation>
    <scope>NUCLEOTIDE SEQUENCE</scope>
    <source>
        <tissue evidence="9">Blood</tissue>
    </source>
</reference>
<feature type="compositionally biased region" description="Pro residues" evidence="7">
    <location>
        <begin position="216"/>
        <end position="230"/>
    </location>
</feature>
<feature type="compositionally biased region" description="Basic and acidic residues" evidence="7">
    <location>
        <begin position="715"/>
        <end position="741"/>
    </location>
</feature>
<feature type="compositionally biased region" description="Polar residues" evidence="7">
    <location>
        <begin position="258"/>
        <end position="269"/>
    </location>
</feature>
<feature type="compositionally biased region" description="Basic and acidic residues" evidence="7">
    <location>
        <begin position="388"/>
        <end position="399"/>
    </location>
</feature>
<dbReference type="InterPro" id="IPR013520">
    <property type="entry name" value="Ribonucl_H"/>
</dbReference>
<keyword evidence="3" id="KW-0540">Nuclease</keyword>
<evidence type="ECO:0000256" key="6">
    <source>
        <dbReference type="ARBA" id="ARBA00023242"/>
    </source>
</evidence>
<evidence type="ECO:0000313" key="10">
    <source>
        <dbReference type="Proteomes" id="UP000829720"/>
    </source>
</evidence>
<feature type="compositionally biased region" description="Basic and acidic residues" evidence="7">
    <location>
        <begin position="114"/>
        <end position="127"/>
    </location>
</feature>
<dbReference type="GO" id="GO:0004527">
    <property type="term" value="F:exonuclease activity"/>
    <property type="evidence" value="ECO:0007669"/>
    <property type="project" value="UniProtKB-KW"/>
</dbReference>
<feature type="region of interest" description="Disordered" evidence="7">
    <location>
        <begin position="114"/>
        <end position="756"/>
    </location>
</feature>
<accession>A0A8T3D672</accession>
<gene>
    <name evidence="9" type="ORF">AGOR_G00145560</name>
</gene>
<feature type="compositionally biased region" description="Low complexity" evidence="7">
    <location>
        <begin position="428"/>
        <end position="438"/>
    </location>
</feature>
<dbReference type="PANTHER" id="PTHR12801">
    <property type="entry name" value="RNA EXONUCLEASE REXO1 / RECO3 FAMILY MEMBER-RELATED"/>
    <property type="match status" value="1"/>
</dbReference>
<organism evidence="9 10">
    <name type="scientific">Albula goreensis</name>
    <dbReference type="NCBI Taxonomy" id="1534307"/>
    <lineage>
        <taxon>Eukaryota</taxon>
        <taxon>Metazoa</taxon>
        <taxon>Chordata</taxon>
        <taxon>Craniata</taxon>
        <taxon>Vertebrata</taxon>
        <taxon>Euteleostomi</taxon>
        <taxon>Actinopterygii</taxon>
        <taxon>Neopterygii</taxon>
        <taxon>Teleostei</taxon>
        <taxon>Albuliformes</taxon>
        <taxon>Albulidae</taxon>
        <taxon>Albula</taxon>
    </lineage>
</organism>
<dbReference type="InterPro" id="IPR034922">
    <property type="entry name" value="REX1-like_exo"/>
</dbReference>
<name>A0A8T3D672_9TELE</name>
<evidence type="ECO:0000256" key="7">
    <source>
        <dbReference type="SAM" id="MobiDB-lite"/>
    </source>
</evidence>